<evidence type="ECO:0000256" key="4">
    <source>
        <dbReference type="ARBA" id="ARBA00023136"/>
    </source>
</evidence>
<evidence type="ECO:0000256" key="5">
    <source>
        <dbReference type="SAM" id="Phobius"/>
    </source>
</evidence>
<feature type="transmembrane region" description="Helical" evidence="5">
    <location>
        <begin position="59"/>
        <end position="77"/>
    </location>
</feature>
<dbReference type="AlphaFoldDB" id="A0A839ZY56"/>
<keyword evidence="3 5" id="KW-1133">Transmembrane helix</keyword>
<evidence type="ECO:0000313" key="8">
    <source>
        <dbReference type="Proteomes" id="UP000530564"/>
    </source>
</evidence>
<organism evidence="7 8">
    <name type="scientific">Phenylobacterium haematophilum</name>
    <dbReference type="NCBI Taxonomy" id="98513"/>
    <lineage>
        <taxon>Bacteria</taxon>
        <taxon>Pseudomonadati</taxon>
        <taxon>Pseudomonadota</taxon>
        <taxon>Alphaproteobacteria</taxon>
        <taxon>Caulobacterales</taxon>
        <taxon>Caulobacteraceae</taxon>
        <taxon>Phenylobacterium</taxon>
    </lineage>
</organism>
<dbReference type="InterPro" id="IPR002810">
    <property type="entry name" value="NfeD-like_C"/>
</dbReference>
<evidence type="ECO:0000256" key="2">
    <source>
        <dbReference type="ARBA" id="ARBA00022692"/>
    </source>
</evidence>
<dbReference type="Pfam" id="PF01957">
    <property type="entry name" value="NfeD"/>
    <property type="match status" value="1"/>
</dbReference>
<accession>A0A839ZY56</accession>
<evidence type="ECO:0000256" key="3">
    <source>
        <dbReference type="ARBA" id="ARBA00022989"/>
    </source>
</evidence>
<dbReference type="InterPro" id="IPR052165">
    <property type="entry name" value="Membrane_assoc_protease"/>
</dbReference>
<dbReference type="Gene3D" id="2.40.50.140">
    <property type="entry name" value="Nucleic acid-binding proteins"/>
    <property type="match status" value="1"/>
</dbReference>
<comment type="subcellular location">
    <subcellularLocation>
        <location evidence="1">Membrane</location>
        <topology evidence="1">Multi-pass membrane protein</topology>
    </subcellularLocation>
</comment>
<gene>
    <name evidence="7" type="ORF">GGQ61_002013</name>
</gene>
<keyword evidence="2 5" id="KW-0812">Transmembrane</keyword>
<keyword evidence="8" id="KW-1185">Reference proteome</keyword>
<keyword evidence="4 5" id="KW-0472">Membrane</keyword>
<dbReference type="Proteomes" id="UP000530564">
    <property type="component" value="Unassembled WGS sequence"/>
</dbReference>
<dbReference type="PANTHER" id="PTHR33507:SF3">
    <property type="entry name" value="INNER MEMBRANE PROTEIN YBBJ"/>
    <property type="match status" value="1"/>
</dbReference>
<protein>
    <recommendedName>
        <fullName evidence="6">NfeD-like C-terminal domain-containing protein</fullName>
    </recommendedName>
</protein>
<name>A0A839ZY56_9CAUL</name>
<dbReference type="EMBL" id="JACIDK010000002">
    <property type="protein sequence ID" value="MBB3891296.1"/>
    <property type="molecule type" value="Genomic_DNA"/>
</dbReference>
<dbReference type="GO" id="GO:0005886">
    <property type="term" value="C:plasma membrane"/>
    <property type="evidence" value="ECO:0007669"/>
    <property type="project" value="TreeGrafter"/>
</dbReference>
<evidence type="ECO:0000313" key="7">
    <source>
        <dbReference type="EMBL" id="MBB3891296.1"/>
    </source>
</evidence>
<sequence>MGSLAEFYGAYGFWLWAAVGAAVLAIEIAFGSGWLLWPAACAAVVAVVSLFTRNAVVEIGLFAVLTIVTSLAARRFWPRDRTPTTDINDNVARLVGHQGRVSAAFVHGAGRVLIDGKEWAAESEDGVQLELESIVEVTGLSGGSRLRVRVPR</sequence>
<dbReference type="RefSeq" id="WP_183772028.1">
    <property type="nucleotide sequence ID" value="NZ_JACIDK010000002.1"/>
</dbReference>
<feature type="domain" description="NfeD-like C-terminal" evidence="6">
    <location>
        <begin position="92"/>
        <end position="142"/>
    </location>
</feature>
<comment type="caution">
    <text evidence="7">The sequence shown here is derived from an EMBL/GenBank/DDBJ whole genome shotgun (WGS) entry which is preliminary data.</text>
</comment>
<dbReference type="PANTHER" id="PTHR33507">
    <property type="entry name" value="INNER MEMBRANE PROTEIN YBBJ"/>
    <property type="match status" value="1"/>
</dbReference>
<reference evidence="7 8" key="1">
    <citation type="submission" date="2020-08" db="EMBL/GenBank/DDBJ databases">
        <title>Genomic Encyclopedia of Type Strains, Phase IV (KMG-IV): sequencing the most valuable type-strain genomes for metagenomic binning, comparative biology and taxonomic classification.</title>
        <authorList>
            <person name="Goeker M."/>
        </authorList>
    </citation>
    <scope>NUCLEOTIDE SEQUENCE [LARGE SCALE GENOMIC DNA]</scope>
    <source>
        <strain evidence="7 8">DSM 21793</strain>
    </source>
</reference>
<dbReference type="InterPro" id="IPR012340">
    <property type="entry name" value="NA-bd_OB-fold"/>
</dbReference>
<evidence type="ECO:0000256" key="1">
    <source>
        <dbReference type="ARBA" id="ARBA00004141"/>
    </source>
</evidence>
<feature type="transmembrane region" description="Helical" evidence="5">
    <location>
        <begin position="7"/>
        <end position="28"/>
    </location>
</feature>
<evidence type="ECO:0000259" key="6">
    <source>
        <dbReference type="Pfam" id="PF01957"/>
    </source>
</evidence>
<proteinExistence type="predicted"/>